<dbReference type="AlphaFoldDB" id="A0A655JR35"/>
<dbReference type="EMBL" id="CSAJ01000963">
    <property type="protein sequence ID" value="COX41952.1"/>
    <property type="molecule type" value="Genomic_DNA"/>
</dbReference>
<reference evidence="2 3" key="1">
    <citation type="submission" date="2015-03" db="EMBL/GenBank/DDBJ databases">
        <authorList>
            <consortium name="Pathogen Informatics"/>
        </authorList>
    </citation>
    <scope>NUCLEOTIDE SEQUENCE [LARGE SCALE GENOMIC DNA]</scope>
    <source>
        <strain evidence="2 3">M09401471</strain>
    </source>
</reference>
<gene>
    <name evidence="2" type="ORF">ERS007720_04475</name>
</gene>
<dbReference type="Proteomes" id="UP000044938">
    <property type="component" value="Unassembled WGS sequence"/>
</dbReference>
<evidence type="ECO:0000313" key="3">
    <source>
        <dbReference type="Proteomes" id="UP000044938"/>
    </source>
</evidence>
<organism evidence="2 3">
    <name type="scientific">Mycobacterium tuberculosis</name>
    <dbReference type="NCBI Taxonomy" id="1773"/>
    <lineage>
        <taxon>Bacteria</taxon>
        <taxon>Bacillati</taxon>
        <taxon>Actinomycetota</taxon>
        <taxon>Actinomycetes</taxon>
        <taxon>Mycobacteriales</taxon>
        <taxon>Mycobacteriaceae</taxon>
        <taxon>Mycobacterium</taxon>
        <taxon>Mycobacterium tuberculosis complex</taxon>
    </lineage>
</organism>
<evidence type="ECO:0000313" key="2">
    <source>
        <dbReference type="EMBL" id="COX41952.1"/>
    </source>
</evidence>
<feature type="compositionally biased region" description="Gly residues" evidence="1">
    <location>
        <begin position="92"/>
        <end position="114"/>
    </location>
</feature>
<protein>
    <submittedName>
        <fullName evidence="2">Uncharacterized protein</fullName>
    </submittedName>
</protein>
<name>A0A655JR35_MYCTX</name>
<sequence>MPRWSIPEVAFWIWSPLMIDGASRYAVLWSVEQVTNGSFGSSLPAKMSSLSQRVAWNCSATICMYWLVLCRSFFSWAMRSARSLRGSVAGASAGGAGGGLAGEVGLGDGAGSCG</sequence>
<evidence type="ECO:0000256" key="1">
    <source>
        <dbReference type="SAM" id="MobiDB-lite"/>
    </source>
</evidence>
<proteinExistence type="predicted"/>
<accession>A0A655JR35</accession>
<feature type="region of interest" description="Disordered" evidence="1">
    <location>
        <begin position="88"/>
        <end position="114"/>
    </location>
</feature>